<dbReference type="InterPro" id="IPR050790">
    <property type="entry name" value="ExbB/TolQ_transport"/>
</dbReference>
<dbReference type="AlphaFoldDB" id="A0A5S9NVM8"/>
<comment type="subcellular location">
    <subcellularLocation>
        <location evidence="1">Cell membrane</location>
        <topology evidence="1">Multi-pass membrane protein</topology>
    </subcellularLocation>
    <subcellularLocation>
        <location evidence="8">Membrane</location>
        <topology evidence="8">Multi-pass membrane protein</topology>
    </subcellularLocation>
</comment>
<keyword evidence="2 8" id="KW-0813">Transport</keyword>
<evidence type="ECO:0000313" key="11">
    <source>
        <dbReference type="EMBL" id="CAA0094786.1"/>
    </source>
</evidence>
<evidence type="ECO:0000256" key="8">
    <source>
        <dbReference type="RuleBase" id="RU004057"/>
    </source>
</evidence>
<accession>A0A5S9NVM8</accession>
<dbReference type="EMBL" id="CACSIK010000001">
    <property type="protein sequence ID" value="CAA0094786.1"/>
    <property type="molecule type" value="Genomic_DNA"/>
</dbReference>
<name>A0A5S9NVM8_9GAMM</name>
<dbReference type="Proteomes" id="UP000439591">
    <property type="component" value="Unassembled WGS sequence"/>
</dbReference>
<feature type="domain" description="MotA/TolQ/ExbB proton channel" evidence="10">
    <location>
        <begin position="75"/>
        <end position="196"/>
    </location>
</feature>
<keyword evidence="4 9" id="KW-0812">Transmembrane</keyword>
<proteinExistence type="inferred from homology"/>
<gene>
    <name evidence="11" type="primary">tolQ_4</name>
    <name evidence="11" type="ORF">IHBHHGIJ_02636</name>
    <name evidence="12" type="ORF">KFEGEMFD_02823</name>
</gene>
<keyword evidence="7 9" id="KW-0472">Membrane</keyword>
<evidence type="ECO:0000256" key="1">
    <source>
        <dbReference type="ARBA" id="ARBA00004651"/>
    </source>
</evidence>
<comment type="similarity">
    <text evidence="8">Belongs to the exbB/tolQ family.</text>
</comment>
<dbReference type="RefSeq" id="WP_200842670.1">
    <property type="nucleotide sequence ID" value="NZ_CACSIK010000001.1"/>
</dbReference>
<keyword evidence="3" id="KW-1003">Cell membrane</keyword>
<evidence type="ECO:0000256" key="5">
    <source>
        <dbReference type="ARBA" id="ARBA00022927"/>
    </source>
</evidence>
<feature type="transmembrane region" description="Helical" evidence="9">
    <location>
        <begin position="117"/>
        <end position="143"/>
    </location>
</feature>
<evidence type="ECO:0000313" key="13">
    <source>
        <dbReference type="Proteomes" id="UP000435877"/>
    </source>
</evidence>
<sequence>MEAINSFVVFFNNGGHFMYPIAVVLAFALAISIERYIFIGKALRENRRLWEKVSPLLGENNLSEAEALVVDSDVAVARILNEGLLKASTSTRRAELEMATEDSLVSILPTIERRTHYLATFSNAATLLGLLGTVLGLITAFGALGGADPVEKANLLSAGISEAMSCTAFGLMVAIPSLFAHAYLQSQAEELVNTLESACARFVSLVSNSNAIQVK</sequence>
<protein>
    <submittedName>
        <fullName evidence="11">Protein TolQ</fullName>
    </submittedName>
</protein>
<feature type="transmembrane region" description="Helical" evidence="9">
    <location>
        <begin position="155"/>
        <end position="179"/>
    </location>
</feature>
<evidence type="ECO:0000313" key="12">
    <source>
        <dbReference type="EMBL" id="CAA0112684.1"/>
    </source>
</evidence>
<dbReference type="GO" id="GO:0005886">
    <property type="term" value="C:plasma membrane"/>
    <property type="evidence" value="ECO:0007669"/>
    <property type="project" value="UniProtKB-SubCell"/>
</dbReference>
<evidence type="ECO:0000256" key="2">
    <source>
        <dbReference type="ARBA" id="ARBA00022448"/>
    </source>
</evidence>
<evidence type="ECO:0000256" key="4">
    <source>
        <dbReference type="ARBA" id="ARBA00022692"/>
    </source>
</evidence>
<evidence type="ECO:0000256" key="3">
    <source>
        <dbReference type="ARBA" id="ARBA00022475"/>
    </source>
</evidence>
<evidence type="ECO:0000256" key="6">
    <source>
        <dbReference type="ARBA" id="ARBA00022989"/>
    </source>
</evidence>
<organism evidence="11 13">
    <name type="scientific">Zhongshania aliphaticivorans</name>
    <dbReference type="NCBI Taxonomy" id="1470434"/>
    <lineage>
        <taxon>Bacteria</taxon>
        <taxon>Pseudomonadati</taxon>
        <taxon>Pseudomonadota</taxon>
        <taxon>Gammaproteobacteria</taxon>
        <taxon>Cellvibrionales</taxon>
        <taxon>Spongiibacteraceae</taxon>
        <taxon>Zhongshania</taxon>
    </lineage>
</organism>
<dbReference type="Pfam" id="PF01618">
    <property type="entry name" value="MotA_ExbB"/>
    <property type="match status" value="1"/>
</dbReference>
<evidence type="ECO:0000256" key="7">
    <source>
        <dbReference type="ARBA" id="ARBA00023136"/>
    </source>
</evidence>
<keyword evidence="13" id="KW-1185">Reference proteome</keyword>
<keyword evidence="5 8" id="KW-0653">Protein transport</keyword>
<evidence type="ECO:0000313" key="14">
    <source>
        <dbReference type="Proteomes" id="UP000439591"/>
    </source>
</evidence>
<dbReference type="PANTHER" id="PTHR30625:SF15">
    <property type="entry name" value="BIOPOLYMER TRANSPORT PROTEIN EXBB"/>
    <property type="match status" value="1"/>
</dbReference>
<dbReference type="InterPro" id="IPR002898">
    <property type="entry name" value="MotA_ExbB_proton_chnl"/>
</dbReference>
<dbReference type="PANTHER" id="PTHR30625">
    <property type="entry name" value="PROTEIN TOLQ"/>
    <property type="match status" value="1"/>
</dbReference>
<keyword evidence="6 9" id="KW-1133">Transmembrane helix</keyword>
<reference evidence="13 14" key="1">
    <citation type="submission" date="2019-11" db="EMBL/GenBank/DDBJ databases">
        <authorList>
            <person name="Holert J."/>
        </authorList>
    </citation>
    <scope>NUCLEOTIDE SEQUENCE [LARGE SCALE GENOMIC DNA]</scope>
    <source>
        <strain evidence="12">BC3_2A</strain>
        <strain evidence="11">SB11_1A</strain>
    </source>
</reference>
<evidence type="ECO:0000259" key="10">
    <source>
        <dbReference type="Pfam" id="PF01618"/>
    </source>
</evidence>
<evidence type="ECO:0000256" key="9">
    <source>
        <dbReference type="SAM" id="Phobius"/>
    </source>
</evidence>
<dbReference type="EMBL" id="CACSIM010000004">
    <property type="protein sequence ID" value="CAA0112684.1"/>
    <property type="molecule type" value="Genomic_DNA"/>
</dbReference>
<feature type="transmembrane region" description="Helical" evidence="9">
    <location>
        <begin position="17"/>
        <end position="38"/>
    </location>
</feature>
<dbReference type="GO" id="GO:0017038">
    <property type="term" value="P:protein import"/>
    <property type="evidence" value="ECO:0007669"/>
    <property type="project" value="TreeGrafter"/>
</dbReference>
<dbReference type="Proteomes" id="UP000435877">
    <property type="component" value="Unassembled WGS sequence"/>
</dbReference>